<protein>
    <submittedName>
        <fullName evidence="1">Uncharacterized protein</fullName>
    </submittedName>
</protein>
<reference evidence="1" key="1">
    <citation type="submission" date="2014-11" db="EMBL/GenBank/DDBJ databases">
        <authorList>
            <person name="Amaro Gonzalez C."/>
        </authorList>
    </citation>
    <scope>NUCLEOTIDE SEQUENCE</scope>
</reference>
<dbReference type="AlphaFoldDB" id="A0A0E9SLR1"/>
<proteinExistence type="predicted"/>
<name>A0A0E9SLR1_ANGAN</name>
<reference evidence="1" key="2">
    <citation type="journal article" date="2015" name="Fish Shellfish Immunol.">
        <title>Early steps in the European eel (Anguilla anguilla)-Vibrio vulnificus interaction in the gills: Role of the RtxA13 toxin.</title>
        <authorList>
            <person name="Callol A."/>
            <person name="Pajuelo D."/>
            <person name="Ebbesson L."/>
            <person name="Teles M."/>
            <person name="MacKenzie S."/>
            <person name="Amaro C."/>
        </authorList>
    </citation>
    <scope>NUCLEOTIDE SEQUENCE</scope>
</reference>
<dbReference type="EMBL" id="GBXM01066395">
    <property type="protein sequence ID" value="JAH42182.1"/>
    <property type="molecule type" value="Transcribed_RNA"/>
</dbReference>
<accession>A0A0E9SLR1</accession>
<sequence>MMNYANKAVLFEVRCGGAGFRAAARPDESRWSLHRTWRGTALHAWLSSATVWTV</sequence>
<organism evidence="1">
    <name type="scientific">Anguilla anguilla</name>
    <name type="common">European freshwater eel</name>
    <name type="synonym">Muraena anguilla</name>
    <dbReference type="NCBI Taxonomy" id="7936"/>
    <lineage>
        <taxon>Eukaryota</taxon>
        <taxon>Metazoa</taxon>
        <taxon>Chordata</taxon>
        <taxon>Craniata</taxon>
        <taxon>Vertebrata</taxon>
        <taxon>Euteleostomi</taxon>
        <taxon>Actinopterygii</taxon>
        <taxon>Neopterygii</taxon>
        <taxon>Teleostei</taxon>
        <taxon>Anguilliformes</taxon>
        <taxon>Anguillidae</taxon>
        <taxon>Anguilla</taxon>
    </lineage>
</organism>
<evidence type="ECO:0000313" key="1">
    <source>
        <dbReference type="EMBL" id="JAH42182.1"/>
    </source>
</evidence>